<organism evidence="12 13">
    <name type="scientific">Wickerhamiella sorbophila</name>
    <dbReference type="NCBI Taxonomy" id="45607"/>
    <lineage>
        <taxon>Eukaryota</taxon>
        <taxon>Fungi</taxon>
        <taxon>Dikarya</taxon>
        <taxon>Ascomycota</taxon>
        <taxon>Saccharomycotina</taxon>
        <taxon>Dipodascomycetes</taxon>
        <taxon>Dipodascales</taxon>
        <taxon>Trichomonascaceae</taxon>
        <taxon>Wickerhamiella</taxon>
    </lineage>
</organism>
<evidence type="ECO:0000256" key="5">
    <source>
        <dbReference type="ARBA" id="ARBA00022989"/>
    </source>
</evidence>
<keyword evidence="3 11" id="KW-0732">Signal</keyword>
<accession>A0A2T0FHP6</accession>
<comment type="subcellular location">
    <subcellularLocation>
        <location evidence="1">Endoplasmic reticulum membrane</location>
        <topology evidence="1">Single-pass type I membrane protein</topology>
    </subcellularLocation>
</comment>
<evidence type="ECO:0000256" key="8">
    <source>
        <dbReference type="ARBA" id="ARBA00038311"/>
    </source>
</evidence>
<feature type="compositionally biased region" description="Basic residues" evidence="9">
    <location>
        <begin position="195"/>
        <end position="206"/>
    </location>
</feature>
<evidence type="ECO:0000256" key="10">
    <source>
        <dbReference type="SAM" id="Phobius"/>
    </source>
</evidence>
<keyword evidence="6 10" id="KW-0472">Membrane</keyword>
<comment type="caution">
    <text evidence="12">The sequence shown here is derived from an EMBL/GenBank/DDBJ whole genome shotgun (WGS) entry which is preliminary data.</text>
</comment>
<dbReference type="InterPro" id="IPR005595">
    <property type="entry name" value="TRAP_alpha"/>
</dbReference>
<feature type="compositionally biased region" description="Basic and acidic residues" evidence="9">
    <location>
        <begin position="171"/>
        <end position="183"/>
    </location>
</feature>
<evidence type="ECO:0000256" key="4">
    <source>
        <dbReference type="ARBA" id="ARBA00022824"/>
    </source>
</evidence>
<gene>
    <name evidence="12" type="ORF">B9G98_02130</name>
</gene>
<evidence type="ECO:0000313" key="12">
    <source>
        <dbReference type="EMBL" id="PRT54510.1"/>
    </source>
</evidence>
<name>A0A2T0FHP6_9ASCO</name>
<evidence type="ECO:0000313" key="13">
    <source>
        <dbReference type="Proteomes" id="UP000238350"/>
    </source>
</evidence>
<evidence type="ECO:0000256" key="3">
    <source>
        <dbReference type="ARBA" id="ARBA00022729"/>
    </source>
</evidence>
<evidence type="ECO:0000256" key="1">
    <source>
        <dbReference type="ARBA" id="ARBA00004115"/>
    </source>
</evidence>
<evidence type="ECO:0008006" key="14">
    <source>
        <dbReference type="Google" id="ProtNLM"/>
    </source>
</evidence>
<feature type="chain" id="PRO_5015727542" description="Signal sequence receptor subunit alpha" evidence="11">
    <location>
        <begin position="17"/>
        <end position="206"/>
    </location>
</feature>
<feature type="region of interest" description="Disordered" evidence="9">
    <location>
        <begin position="171"/>
        <end position="206"/>
    </location>
</feature>
<reference evidence="12 13" key="1">
    <citation type="submission" date="2017-04" db="EMBL/GenBank/DDBJ databases">
        <title>Genome sequencing of [Candida] sorbophila.</title>
        <authorList>
            <person name="Ahn J.O."/>
        </authorList>
    </citation>
    <scope>NUCLEOTIDE SEQUENCE [LARGE SCALE GENOMIC DNA]</scope>
    <source>
        <strain evidence="12 13">DS02</strain>
    </source>
</reference>
<sequence length="206" mass="23180">MKLAALLMAAVAAAQTLVVEPEVRIENGVIVNNNPYEVKLVLKNHHGEPVTVDKVVESWREVGKTYRKTQANRTVTTGLTVNPHDQTELVLSRQQSLPARALDLIYDVQYSVQDEHLSSASEAQTFKIEDPSISIVDPRFISALFFLVTFVGIIVYFSLAILEHPLVTKPVKKERSTTPKREPTPTSTEDWIPQRHLRSRTRAAQE</sequence>
<feature type="transmembrane region" description="Helical" evidence="10">
    <location>
        <begin position="140"/>
        <end position="162"/>
    </location>
</feature>
<evidence type="ECO:0000256" key="11">
    <source>
        <dbReference type="SAM" id="SignalP"/>
    </source>
</evidence>
<proteinExistence type="inferred from homology"/>
<dbReference type="AlphaFoldDB" id="A0A2T0FHP6"/>
<dbReference type="RefSeq" id="XP_024664455.1">
    <property type="nucleotide sequence ID" value="XM_024808687.1"/>
</dbReference>
<keyword evidence="2 10" id="KW-0812">Transmembrane</keyword>
<keyword evidence="5 10" id="KW-1133">Transmembrane helix</keyword>
<keyword evidence="4" id="KW-0256">Endoplasmic reticulum</keyword>
<evidence type="ECO:0000256" key="2">
    <source>
        <dbReference type="ARBA" id="ARBA00022692"/>
    </source>
</evidence>
<evidence type="ECO:0000256" key="9">
    <source>
        <dbReference type="SAM" id="MobiDB-lite"/>
    </source>
</evidence>
<evidence type="ECO:0000256" key="6">
    <source>
        <dbReference type="ARBA" id="ARBA00023136"/>
    </source>
</evidence>
<dbReference type="GeneID" id="36515878"/>
<comment type="function">
    <text evidence="7">Is probably involved in a pathway contributing to genomic integrity.</text>
</comment>
<protein>
    <recommendedName>
        <fullName evidence="14">Signal sequence receptor subunit alpha</fullName>
    </recommendedName>
</protein>
<evidence type="ECO:0000256" key="7">
    <source>
        <dbReference type="ARBA" id="ARBA00037565"/>
    </source>
</evidence>
<feature type="signal peptide" evidence="11">
    <location>
        <begin position="1"/>
        <end position="16"/>
    </location>
</feature>
<dbReference type="Pfam" id="PF03896">
    <property type="entry name" value="TRAP_alpha"/>
    <property type="match status" value="1"/>
</dbReference>
<dbReference type="Proteomes" id="UP000238350">
    <property type="component" value="Unassembled WGS sequence"/>
</dbReference>
<keyword evidence="13" id="KW-1185">Reference proteome</keyword>
<dbReference type="GO" id="GO:0005789">
    <property type="term" value="C:endoplasmic reticulum membrane"/>
    <property type="evidence" value="ECO:0007669"/>
    <property type="project" value="UniProtKB-SubCell"/>
</dbReference>
<dbReference type="EMBL" id="NDIQ01000021">
    <property type="protein sequence ID" value="PRT54510.1"/>
    <property type="molecule type" value="Genomic_DNA"/>
</dbReference>
<comment type="similarity">
    <text evidence="8">Belongs to the IRC22 family.</text>
</comment>